<organism evidence="1 2">
    <name type="scientific">Glutinoglossum americanum</name>
    <dbReference type="NCBI Taxonomy" id="1670608"/>
    <lineage>
        <taxon>Eukaryota</taxon>
        <taxon>Fungi</taxon>
        <taxon>Dikarya</taxon>
        <taxon>Ascomycota</taxon>
        <taxon>Pezizomycotina</taxon>
        <taxon>Geoglossomycetes</taxon>
        <taxon>Geoglossales</taxon>
        <taxon>Geoglossaceae</taxon>
        <taxon>Glutinoglossum</taxon>
    </lineage>
</organism>
<dbReference type="PANTHER" id="PTHR36986:SF1">
    <property type="entry name" value="UPF0643 PROTEIN PB2B2.08"/>
    <property type="match status" value="1"/>
</dbReference>
<gene>
    <name evidence="1" type="ORF">FGG08_000887</name>
</gene>
<evidence type="ECO:0000313" key="1">
    <source>
        <dbReference type="EMBL" id="KAH0544961.1"/>
    </source>
</evidence>
<dbReference type="AlphaFoldDB" id="A0A9P8L3A5"/>
<name>A0A9P8L3A5_9PEZI</name>
<reference evidence="1" key="1">
    <citation type="submission" date="2021-03" db="EMBL/GenBank/DDBJ databases">
        <title>Comparative genomics and phylogenomic investigation of the class Geoglossomycetes provide insights into ecological specialization and systematics.</title>
        <authorList>
            <person name="Melie T."/>
            <person name="Pirro S."/>
            <person name="Miller A.N."/>
            <person name="Quandt A."/>
        </authorList>
    </citation>
    <scope>NUCLEOTIDE SEQUENCE</scope>
    <source>
        <strain evidence="1">GBOQ0MN5Z8</strain>
    </source>
</reference>
<accession>A0A9P8L3A5</accession>
<evidence type="ECO:0000313" key="2">
    <source>
        <dbReference type="Proteomes" id="UP000698800"/>
    </source>
</evidence>
<comment type="caution">
    <text evidence="1">The sequence shown here is derived from an EMBL/GenBank/DDBJ whole genome shotgun (WGS) entry which is preliminary data.</text>
</comment>
<proteinExistence type="predicted"/>
<protein>
    <submittedName>
        <fullName evidence="1">Uncharacterized protein</fullName>
    </submittedName>
</protein>
<keyword evidence="2" id="KW-1185">Reference proteome</keyword>
<dbReference type="OrthoDB" id="2140489at2759"/>
<dbReference type="EMBL" id="JAGHQL010000011">
    <property type="protein sequence ID" value="KAH0544961.1"/>
    <property type="molecule type" value="Genomic_DNA"/>
</dbReference>
<sequence length="247" mass="28043">MRHGGSSPSSPPTPLLVRMHPDLYDHRLVDRSVQALKFDAAASYQLPSSHNASCGHSKEAENLLVVSPYTERAHLLDLNTLDKPDQLLAKALTVMKPIRNDYATAPYIEAFNWDRVIETLRDLAAVEEHDWQHRPFYIVVFRSQSPPTTDRSYLGLLDESSHKEAVESGGLLKYWYGVPDPVNGRNLATCVWRRRDDARRGSAGEGHRRAALAARQMYTEWKIERLALVIRDGVETWDIVDWDSLPS</sequence>
<dbReference type="PANTHER" id="PTHR36986">
    <property type="entry name" value="UPF0643 PROTEIN PB2B2.08"/>
    <property type="match status" value="1"/>
</dbReference>
<dbReference type="Proteomes" id="UP000698800">
    <property type="component" value="Unassembled WGS sequence"/>
</dbReference>